<dbReference type="GO" id="GO:0005737">
    <property type="term" value="C:cytoplasm"/>
    <property type="evidence" value="ECO:0007669"/>
    <property type="project" value="UniProtKB-SubCell"/>
</dbReference>
<protein>
    <submittedName>
        <fullName evidence="12">Zinc-finger domain of monoamine-oxidase A repressor R1</fullName>
    </submittedName>
</protein>
<keyword evidence="4" id="KW-1017">Isopeptide bond</keyword>
<accession>A0AAN8YUT3</accession>
<dbReference type="GO" id="GO:0005634">
    <property type="term" value="C:nucleus"/>
    <property type="evidence" value="ECO:0007669"/>
    <property type="project" value="UniProtKB-SubCell"/>
</dbReference>
<keyword evidence="12" id="KW-0863">Zinc-finger</keyword>
<feature type="region of interest" description="Disordered" evidence="10">
    <location>
        <begin position="380"/>
        <end position="431"/>
    </location>
</feature>
<dbReference type="AlphaFoldDB" id="A0AAN8YUT3"/>
<dbReference type="EMBL" id="JBAMMX010000027">
    <property type="protein sequence ID" value="KAK6913487.1"/>
    <property type="molecule type" value="Genomic_DNA"/>
</dbReference>
<keyword evidence="12" id="KW-0862">Zinc</keyword>
<dbReference type="Pfam" id="PF10497">
    <property type="entry name" value="zf-4CXXC_R1"/>
    <property type="match status" value="1"/>
</dbReference>
<dbReference type="PANTHER" id="PTHR31169">
    <property type="entry name" value="OS05G0300700 PROTEIN"/>
    <property type="match status" value="1"/>
</dbReference>
<keyword evidence="8" id="KW-0804">Transcription</keyword>
<evidence type="ECO:0000256" key="6">
    <source>
        <dbReference type="ARBA" id="ARBA00022843"/>
    </source>
</evidence>
<name>A0AAN8YUT3_9MAGN</name>
<evidence type="ECO:0000256" key="2">
    <source>
        <dbReference type="ARBA" id="ARBA00004496"/>
    </source>
</evidence>
<dbReference type="GO" id="GO:0008270">
    <property type="term" value="F:zinc ion binding"/>
    <property type="evidence" value="ECO:0007669"/>
    <property type="project" value="UniProtKB-KW"/>
</dbReference>
<evidence type="ECO:0000256" key="10">
    <source>
        <dbReference type="SAM" id="MobiDB-lite"/>
    </source>
</evidence>
<evidence type="ECO:0000256" key="3">
    <source>
        <dbReference type="ARBA" id="ARBA00022490"/>
    </source>
</evidence>
<evidence type="ECO:0000256" key="4">
    <source>
        <dbReference type="ARBA" id="ARBA00022499"/>
    </source>
</evidence>
<organism evidence="12 13">
    <name type="scientific">Dillenia turbinata</name>
    <dbReference type="NCBI Taxonomy" id="194707"/>
    <lineage>
        <taxon>Eukaryota</taxon>
        <taxon>Viridiplantae</taxon>
        <taxon>Streptophyta</taxon>
        <taxon>Embryophyta</taxon>
        <taxon>Tracheophyta</taxon>
        <taxon>Spermatophyta</taxon>
        <taxon>Magnoliopsida</taxon>
        <taxon>eudicotyledons</taxon>
        <taxon>Gunneridae</taxon>
        <taxon>Pentapetalae</taxon>
        <taxon>Dilleniales</taxon>
        <taxon>Dilleniaceae</taxon>
        <taxon>Dillenia</taxon>
    </lineage>
</organism>
<dbReference type="PANTHER" id="PTHR31169:SF8">
    <property type="entry name" value="ZINC-FINGER DOMAIN OF MONOAMINE-OXIDASE A REPRESSOR R1 PROTEIN"/>
    <property type="match status" value="1"/>
</dbReference>
<evidence type="ECO:0000313" key="12">
    <source>
        <dbReference type="EMBL" id="KAK6913487.1"/>
    </source>
</evidence>
<dbReference type="Proteomes" id="UP001370490">
    <property type="component" value="Unassembled WGS sequence"/>
</dbReference>
<proteinExistence type="predicted"/>
<evidence type="ECO:0000259" key="11">
    <source>
        <dbReference type="Pfam" id="PF10497"/>
    </source>
</evidence>
<comment type="subcellular location">
    <subcellularLocation>
        <location evidence="2">Cytoplasm</location>
    </subcellularLocation>
    <subcellularLocation>
        <location evidence="1">Nucleus</location>
    </subcellularLocation>
</comment>
<evidence type="ECO:0000256" key="1">
    <source>
        <dbReference type="ARBA" id="ARBA00004123"/>
    </source>
</evidence>
<gene>
    <name evidence="12" type="ORF">RJ641_023088</name>
</gene>
<evidence type="ECO:0000256" key="7">
    <source>
        <dbReference type="ARBA" id="ARBA00023015"/>
    </source>
</evidence>
<dbReference type="InterPro" id="IPR040221">
    <property type="entry name" value="CDCA7/CDA7L"/>
</dbReference>
<comment type="caution">
    <text evidence="12">The sequence shown here is derived from an EMBL/GenBank/DDBJ whole genome shotgun (WGS) entry which is preliminary data.</text>
</comment>
<feature type="domain" description="Zinc-finger" evidence="11">
    <location>
        <begin position="61"/>
        <end position="118"/>
    </location>
</feature>
<evidence type="ECO:0000256" key="9">
    <source>
        <dbReference type="ARBA" id="ARBA00023242"/>
    </source>
</evidence>
<evidence type="ECO:0000256" key="8">
    <source>
        <dbReference type="ARBA" id="ARBA00023163"/>
    </source>
</evidence>
<keyword evidence="7" id="KW-0805">Transcription regulation</keyword>
<keyword evidence="5" id="KW-0597">Phosphoprotein</keyword>
<keyword evidence="13" id="KW-1185">Reference proteome</keyword>
<dbReference type="InterPro" id="IPR018866">
    <property type="entry name" value="Znf-4CXXC_R1"/>
</dbReference>
<feature type="compositionally biased region" description="Basic and acidic residues" evidence="10">
    <location>
        <begin position="395"/>
        <end position="405"/>
    </location>
</feature>
<dbReference type="GO" id="GO:0006355">
    <property type="term" value="P:regulation of DNA-templated transcription"/>
    <property type="evidence" value="ECO:0007669"/>
    <property type="project" value="InterPro"/>
</dbReference>
<evidence type="ECO:0000313" key="13">
    <source>
        <dbReference type="Proteomes" id="UP001370490"/>
    </source>
</evidence>
<sequence length="431" mass="47671">MAISSSTSQMEIIGESRALGNLAQGKQNKSTRVRLVESRIYDSQNGKSCHQCRQKTMDVVAEYGENAEEVAGLEEWKCPKCRGICNCSLCMKKRGHQPTGILVNTAKASGFSSVSEMLHVKGFENVHYLKVKSASLKKLVGEKDGVALPNKRGKENFDWNDDISLSPSNVIGYKKHKRVKHEGLLENNGENIPSYDTDDGEELESRYLADAMFDGSAGAKKDVDEEIQLPKGTESTKVAGVDVPPDDVKHALEFLEFCSSFGEVLDPVLVLGEIKEERGSVLKDLFHGCGSKLVACMILHFDPCLNLLYGLSSSTSSSPKNTWLDALRECVSKSHYNWKDLPTDSLDRIDGYNELDSSKKIRVLTSVSYEVLGSSELRNSTGYSSERRQARREKLRASEEEHEASITDIQAEEANAHEDLLKASPMAPHSM</sequence>
<keyword evidence="6" id="KW-0832">Ubl conjugation</keyword>
<reference evidence="12 13" key="1">
    <citation type="submission" date="2023-12" db="EMBL/GenBank/DDBJ databases">
        <title>A high-quality genome assembly for Dillenia turbinata (Dilleniales).</title>
        <authorList>
            <person name="Chanderbali A."/>
        </authorList>
    </citation>
    <scope>NUCLEOTIDE SEQUENCE [LARGE SCALE GENOMIC DNA]</scope>
    <source>
        <strain evidence="12">LSX21</strain>
        <tissue evidence="12">Leaf</tissue>
    </source>
</reference>
<keyword evidence="12" id="KW-0479">Metal-binding</keyword>
<evidence type="ECO:0000256" key="5">
    <source>
        <dbReference type="ARBA" id="ARBA00022553"/>
    </source>
</evidence>
<keyword evidence="9" id="KW-0539">Nucleus</keyword>
<keyword evidence="3" id="KW-0963">Cytoplasm</keyword>